<gene>
    <name evidence="8" type="ORF">MNBD_NITROSPIRAE01-2128</name>
</gene>
<evidence type="ECO:0000256" key="6">
    <source>
        <dbReference type="SAM" id="Phobius"/>
    </source>
</evidence>
<evidence type="ECO:0000256" key="1">
    <source>
        <dbReference type="ARBA" id="ARBA00004141"/>
    </source>
</evidence>
<feature type="transmembrane region" description="Helical" evidence="6">
    <location>
        <begin position="262"/>
        <end position="283"/>
    </location>
</feature>
<keyword evidence="3 6" id="KW-0812">Transmembrane</keyword>
<name>A0A3B1CHU6_9ZZZZ</name>
<feature type="transmembrane region" description="Helical" evidence="6">
    <location>
        <begin position="76"/>
        <end position="95"/>
    </location>
</feature>
<dbReference type="InterPro" id="IPR003362">
    <property type="entry name" value="Bact_transf"/>
</dbReference>
<feature type="transmembrane region" description="Helical" evidence="6">
    <location>
        <begin position="37"/>
        <end position="55"/>
    </location>
</feature>
<evidence type="ECO:0000256" key="4">
    <source>
        <dbReference type="ARBA" id="ARBA00022989"/>
    </source>
</evidence>
<evidence type="ECO:0000259" key="7">
    <source>
        <dbReference type="Pfam" id="PF02397"/>
    </source>
</evidence>
<evidence type="ECO:0000256" key="2">
    <source>
        <dbReference type="ARBA" id="ARBA00022679"/>
    </source>
</evidence>
<dbReference type="PANTHER" id="PTHR30576:SF21">
    <property type="entry name" value="UDP-GLUCOSE:UNDECAPRENYL-PHOSPHATE GLUCOSE-1-PHOSPHATE TRANSFERASE"/>
    <property type="match status" value="1"/>
</dbReference>
<proteinExistence type="predicted"/>
<keyword evidence="5 6" id="KW-0472">Membrane</keyword>
<sequence>MFRLFNRYYSIKHTFYFAFENILIVLFLVWGTVIDAVWVHLLLAPLICQLVLYYSDLFPPFPRFSIKEFLVKHLKAMLWAAGILFLCYLVIPPPSTEDWGALWWRLALFPLLIIGLRFGYQTLSITRHLDTPILIIGSGTVATILKDYLVQDRNLGYRIFHFQWDLGTANKTGDQLEHLSRFVKRQKIKQVVVALRDRRGQLPVKSLLHLRVQGIEVFEAVSFYERIAGKIRVDWLKPSTLIFSEGFNRMHLIRITKRISDILFSVIGLILSLPVFLVIPLMIKLTSKGPVFYRQERVGERGQPFMVMKFRSMREDAEVASGPVWAQENDPRVTALGKIMRTLRIDEIPQMINVLRGEMSFVGPRPERELFVKQLREKIPYYDLRYTVKPGLTGWAQVKYRYGATEQDALEKLQYDLYYIKHLSPIFDFTIVIDTIRVVLLGSGAR</sequence>
<evidence type="ECO:0000256" key="5">
    <source>
        <dbReference type="ARBA" id="ARBA00023136"/>
    </source>
</evidence>
<evidence type="ECO:0000313" key="8">
    <source>
        <dbReference type="EMBL" id="VAX30056.1"/>
    </source>
</evidence>
<reference evidence="8" key="1">
    <citation type="submission" date="2018-06" db="EMBL/GenBank/DDBJ databases">
        <authorList>
            <person name="Zhirakovskaya E."/>
        </authorList>
    </citation>
    <scope>NUCLEOTIDE SEQUENCE</scope>
</reference>
<keyword evidence="4 6" id="KW-1133">Transmembrane helix</keyword>
<dbReference type="GO" id="GO:0009242">
    <property type="term" value="P:colanic acid biosynthetic process"/>
    <property type="evidence" value="ECO:0007669"/>
    <property type="project" value="TreeGrafter"/>
</dbReference>
<feature type="transmembrane region" description="Helical" evidence="6">
    <location>
        <begin position="14"/>
        <end position="31"/>
    </location>
</feature>
<dbReference type="InterPro" id="IPR017464">
    <property type="entry name" value="Sugar_tfrase_EpsB_2"/>
</dbReference>
<dbReference type="NCBIfam" id="TIGR03025">
    <property type="entry name" value="EPS_sugtrans"/>
    <property type="match status" value="1"/>
</dbReference>
<organism evidence="8">
    <name type="scientific">hydrothermal vent metagenome</name>
    <dbReference type="NCBI Taxonomy" id="652676"/>
    <lineage>
        <taxon>unclassified sequences</taxon>
        <taxon>metagenomes</taxon>
        <taxon>ecological metagenomes</taxon>
    </lineage>
</organism>
<accession>A0A3B1CHU6</accession>
<comment type="subcellular location">
    <subcellularLocation>
        <location evidence="1">Membrane</location>
        <topology evidence="1">Multi-pass membrane protein</topology>
    </subcellularLocation>
</comment>
<dbReference type="Pfam" id="PF02397">
    <property type="entry name" value="Bac_transf"/>
    <property type="match status" value="1"/>
</dbReference>
<dbReference type="PANTHER" id="PTHR30576">
    <property type="entry name" value="COLANIC BIOSYNTHESIS UDP-GLUCOSE LIPID CARRIER TRANSFERASE"/>
    <property type="match status" value="1"/>
</dbReference>
<feature type="domain" description="Bacterial sugar transferase" evidence="7">
    <location>
        <begin position="257"/>
        <end position="440"/>
    </location>
</feature>
<feature type="transmembrane region" description="Helical" evidence="6">
    <location>
        <begin position="101"/>
        <end position="120"/>
    </location>
</feature>
<dbReference type="GO" id="GO:0016020">
    <property type="term" value="C:membrane"/>
    <property type="evidence" value="ECO:0007669"/>
    <property type="project" value="UniProtKB-SubCell"/>
</dbReference>
<dbReference type="GO" id="GO:0089702">
    <property type="term" value="F:undecaprenyl-phosphate glucose phosphotransferase activity"/>
    <property type="evidence" value="ECO:0007669"/>
    <property type="project" value="TreeGrafter"/>
</dbReference>
<keyword evidence="2 8" id="KW-0808">Transferase</keyword>
<evidence type="ECO:0000256" key="3">
    <source>
        <dbReference type="ARBA" id="ARBA00022692"/>
    </source>
</evidence>
<dbReference type="InterPro" id="IPR017475">
    <property type="entry name" value="EPS_sugar_tfrase"/>
</dbReference>
<dbReference type="EMBL" id="UOGF01000058">
    <property type="protein sequence ID" value="VAX30056.1"/>
    <property type="molecule type" value="Genomic_DNA"/>
</dbReference>
<dbReference type="NCBIfam" id="TIGR03013">
    <property type="entry name" value="EpsB_2"/>
    <property type="match status" value="1"/>
</dbReference>
<dbReference type="AlphaFoldDB" id="A0A3B1CHU6"/>
<protein>
    <submittedName>
        <fullName evidence="8">Sugar transferase</fullName>
    </submittedName>
</protein>